<sequence length="261" mass="28038">MVAVWFLGGVGGEEGNGSGMRKVEEGRVGSAASQVAEFQKILEIRAMAKEARETERRELSEDSGVQGELSRKISSLRKRYPKVILDENGFSVSLRCPPRIRGEGSHSAIHNPSSAASPSSLQVRREEVLHFIRVALPPSGDPITLASSNPATNNPFSGSGQQHICALVALAQGRLCPHPSLFRVRRGEGSHSAIHNPSSTASPSSLQVRSEEILYFIRVALPPSGDPVTLASSNPTTNNPFNVPGSNAFVMRYLISFVLCV</sequence>
<evidence type="ECO:0000313" key="2">
    <source>
        <dbReference type="Proteomes" id="UP000734854"/>
    </source>
</evidence>
<accession>A0A8J5F0F0</accession>
<name>A0A8J5F0F0_ZINOF</name>
<comment type="caution">
    <text evidence="1">The sequence shown here is derived from an EMBL/GenBank/DDBJ whole genome shotgun (WGS) entry which is preliminary data.</text>
</comment>
<gene>
    <name evidence="1" type="ORF">ZIOFF_061634</name>
</gene>
<evidence type="ECO:0000313" key="1">
    <source>
        <dbReference type="EMBL" id="KAG6478200.1"/>
    </source>
</evidence>
<keyword evidence="2" id="KW-1185">Reference proteome</keyword>
<organism evidence="1 2">
    <name type="scientific">Zingiber officinale</name>
    <name type="common">Ginger</name>
    <name type="synonym">Amomum zingiber</name>
    <dbReference type="NCBI Taxonomy" id="94328"/>
    <lineage>
        <taxon>Eukaryota</taxon>
        <taxon>Viridiplantae</taxon>
        <taxon>Streptophyta</taxon>
        <taxon>Embryophyta</taxon>
        <taxon>Tracheophyta</taxon>
        <taxon>Spermatophyta</taxon>
        <taxon>Magnoliopsida</taxon>
        <taxon>Liliopsida</taxon>
        <taxon>Zingiberales</taxon>
        <taxon>Zingiberaceae</taxon>
        <taxon>Zingiber</taxon>
    </lineage>
</organism>
<dbReference type="EMBL" id="JACMSC010000017">
    <property type="protein sequence ID" value="KAG6478200.1"/>
    <property type="molecule type" value="Genomic_DNA"/>
</dbReference>
<protein>
    <submittedName>
        <fullName evidence="1">Uncharacterized protein</fullName>
    </submittedName>
</protein>
<dbReference type="Proteomes" id="UP000734854">
    <property type="component" value="Unassembled WGS sequence"/>
</dbReference>
<proteinExistence type="predicted"/>
<dbReference type="AlphaFoldDB" id="A0A8J5F0F0"/>
<reference evidence="1 2" key="1">
    <citation type="submission" date="2020-08" db="EMBL/GenBank/DDBJ databases">
        <title>Plant Genome Project.</title>
        <authorList>
            <person name="Zhang R.-G."/>
        </authorList>
    </citation>
    <scope>NUCLEOTIDE SEQUENCE [LARGE SCALE GENOMIC DNA]</scope>
    <source>
        <tissue evidence="1">Rhizome</tissue>
    </source>
</reference>